<feature type="domain" description="ChsH2 C-terminal OB-fold" evidence="3">
    <location>
        <begin position="419"/>
        <end position="462"/>
    </location>
</feature>
<dbReference type="EMBL" id="CAADRM010000109">
    <property type="protein sequence ID" value="VFU15768.1"/>
    <property type="molecule type" value="Genomic_DNA"/>
</dbReference>
<organism evidence="5">
    <name type="scientific">anaerobic digester metagenome</name>
    <dbReference type="NCBI Taxonomy" id="1263854"/>
    <lineage>
        <taxon>unclassified sequences</taxon>
        <taxon>metagenomes</taxon>
        <taxon>ecological metagenomes</taxon>
    </lineage>
</organism>
<dbReference type="PANTHER" id="PTHR34069">
    <property type="entry name" value="3-OXOACYL-[ACYL-CARRIER-PROTEIN] SYNTHASE 3"/>
    <property type="match status" value="1"/>
</dbReference>
<dbReference type="CDD" id="cd00827">
    <property type="entry name" value="init_cond_enzymes"/>
    <property type="match status" value="1"/>
</dbReference>
<reference evidence="5" key="1">
    <citation type="submission" date="2019-03" db="EMBL/GenBank/DDBJ databases">
        <authorList>
            <person name="Hao L."/>
        </authorList>
    </citation>
    <scope>NUCLEOTIDE SEQUENCE</scope>
</reference>
<dbReference type="InterPro" id="IPR013747">
    <property type="entry name" value="ACP_syn_III_C"/>
</dbReference>
<dbReference type="Pfam" id="PF08541">
    <property type="entry name" value="ACP_syn_III_C"/>
    <property type="match status" value="1"/>
</dbReference>
<dbReference type="AlphaFoldDB" id="A0A485M844"/>
<feature type="domain" description="Beta-ketoacyl-[acyl-carrier-protein] synthase III C-terminal" evidence="4">
    <location>
        <begin position="217"/>
        <end position="297"/>
    </location>
</feature>
<dbReference type="InterPro" id="IPR012340">
    <property type="entry name" value="NA-bd_OB-fold"/>
</dbReference>
<evidence type="ECO:0000256" key="2">
    <source>
        <dbReference type="ARBA" id="ARBA00023315"/>
    </source>
</evidence>
<dbReference type="Pfam" id="PF01796">
    <property type="entry name" value="OB_ChsH2_C"/>
    <property type="match status" value="1"/>
</dbReference>
<evidence type="ECO:0000259" key="4">
    <source>
        <dbReference type="Pfam" id="PF08541"/>
    </source>
</evidence>
<dbReference type="PANTHER" id="PTHR34069:SF2">
    <property type="entry name" value="BETA-KETOACYL-[ACYL-CARRIER-PROTEIN] SYNTHASE III"/>
    <property type="match status" value="1"/>
</dbReference>
<gene>
    <name evidence="5" type="ORF">SCFA_450006</name>
</gene>
<evidence type="ECO:0000313" key="5">
    <source>
        <dbReference type="EMBL" id="VFU15768.1"/>
    </source>
</evidence>
<dbReference type="GO" id="GO:0016746">
    <property type="term" value="F:acyltransferase activity"/>
    <property type="evidence" value="ECO:0007669"/>
    <property type="project" value="UniProtKB-KW"/>
</dbReference>
<dbReference type="InterPro" id="IPR002878">
    <property type="entry name" value="ChsH2_C"/>
</dbReference>
<name>A0A485M844_9ZZZZ</name>
<sequence>MAGITSFGGYIPRYRLSRMVIVQNMAWYFPVIMAVAGGEKAVANWDEDSVSMAVSAAYDCMVGHDRKELDALYFASTTMPFVDRLNAGIVASALNMRENGVSNADFASCMKAGTTAMISALDSVKAGTRKNVLVAASDQRRTKMATMFEMFYGDGAAAVLIGNKDVVADYLGSYSINCDFVDHYRGQAKEFDYGYEERWVRDIGYGKVIPEAISGFLAQSGLKIGDFAKVIYPCYFGGTHKAIAAKLGIEKGKVQNNLHAICGDTGTAHPLVMLVAALEEANPGDRLLVAGFGQGCDVLAFEVTEKIRDMKPRTGIKGSLAKRVELTNYQKFTKFRNLITADLGIRGEANPNTSLTVLWRNRKMLLGLVGVRCKKCGTPQFPVYPTCVNPRCWGVNDFEDYEFSDKEAKILMFTGDMLSPSVDPPAVYGLVAFEGGGRTMLDFTDCDLNQIKVGMKTRMSFRRRQVDSMRGFTGYFWKAVPQVEGGGE</sequence>
<keyword evidence="2" id="KW-0012">Acyltransferase</keyword>
<dbReference type="Gene3D" id="3.40.47.10">
    <property type="match status" value="2"/>
</dbReference>
<dbReference type="SUPFAM" id="SSF53901">
    <property type="entry name" value="Thiolase-like"/>
    <property type="match status" value="2"/>
</dbReference>
<dbReference type="GO" id="GO:0044550">
    <property type="term" value="P:secondary metabolite biosynthetic process"/>
    <property type="evidence" value="ECO:0007669"/>
    <property type="project" value="TreeGrafter"/>
</dbReference>
<dbReference type="InterPro" id="IPR016039">
    <property type="entry name" value="Thiolase-like"/>
</dbReference>
<dbReference type="SUPFAM" id="SSF50249">
    <property type="entry name" value="Nucleic acid-binding proteins"/>
    <property type="match status" value="1"/>
</dbReference>
<evidence type="ECO:0000259" key="3">
    <source>
        <dbReference type="Pfam" id="PF01796"/>
    </source>
</evidence>
<evidence type="ECO:0000256" key="1">
    <source>
        <dbReference type="ARBA" id="ARBA00022679"/>
    </source>
</evidence>
<protein>
    <recommendedName>
        <fullName evidence="6">Hydroxymethylglutaryl-CoA synthase family protein</fullName>
    </recommendedName>
</protein>
<evidence type="ECO:0008006" key="6">
    <source>
        <dbReference type="Google" id="ProtNLM"/>
    </source>
</evidence>
<keyword evidence="1" id="KW-0808">Transferase</keyword>
<proteinExistence type="predicted"/>
<accession>A0A485M844</accession>